<dbReference type="Gene3D" id="3.40.50.720">
    <property type="entry name" value="NAD(P)-binding Rossmann-like Domain"/>
    <property type="match status" value="1"/>
</dbReference>
<dbReference type="EMBL" id="CAEZUE010000009">
    <property type="protein sequence ID" value="CAB4584918.1"/>
    <property type="molecule type" value="Genomic_DNA"/>
</dbReference>
<organism evidence="2">
    <name type="scientific">freshwater metagenome</name>
    <dbReference type="NCBI Taxonomy" id="449393"/>
    <lineage>
        <taxon>unclassified sequences</taxon>
        <taxon>metagenomes</taxon>
        <taxon>ecological metagenomes</taxon>
    </lineage>
</organism>
<gene>
    <name evidence="2" type="ORF">UFOPK1788_00148</name>
</gene>
<dbReference type="InterPro" id="IPR005913">
    <property type="entry name" value="dTDP_dehydrorham_reduct"/>
</dbReference>
<dbReference type="Pfam" id="PF04321">
    <property type="entry name" value="RmlD_sub_bind"/>
    <property type="match status" value="1"/>
</dbReference>
<reference evidence="2" key="1">
    <citation type="submission" date="2020-05" db="EMBL/GenBank/DDBJ databases">
        <authorList>
            <person name="Chiriac C."/>
            <person name="Salcher M."/>
            <person name="Ghai R."/>
            <person name="Kavagutti S V."/>
        </authorList>
    </citation>
    <scope>NUCLEOTIDE SEQUENCE</scope>
</reference>
<dbReference type="InterPro" id="IPR036291">
    <property type="entry name" value="NAD(P)-bd_dom_sf"/>
</dbReference>
<dbReference type="PANTHER" id="PTHR10491:SF4">
    <property type="entry name" value="METHIONINE ADENOSYLTRANSFERASE 2 SUBUNIT BETA"/>
    <property type="match status" value="1"/>
</dbReference>
<feature type="domain" description="RmlD-like substrate binding" evidence="1">
    <location>
        <begin position="3"/>
        <end position="298"/>
    </location>
</feature>
<sequence length="319" mass="34043">MARIAISGSTGFVGSNIAEALLAAGHEVVGLTRDSSRHSAPWTLLDVDYSSVESLSAATDNCDAVVHCAIANDFIRLMDDRPAAYENYVAVTERLGRVADANGSKYIFISSDWVMDGTGHLEPESNAGNAINYYGYLKGLGEQAVHSALEGRGAVARIAGVMGRHRIAEAPRLQDVGFGYFVDTLVRALRAGDEFVVWGGDFVNTVTTPSLASEVGAQIGRIVERNATGTLHLVGDTAVTRLELAYTACDVFDLPRSLIREGEPPASELFPAPVPKDSSLGNAHTKSVLGIGPQPLHELMMAFREEIDRGQVCPLTNNS</sequence>
<protein>
    <submittedName>
        <fullName evidence="2">Unannotated protein</fullName>
    </submittedName>
</protein>
<evidence type="ECO:0000259" key="1">
    <source>
        <dbReference type="Pfam" id="PF04321"/>
    </source>
</evidence>
<proteinExistence type="predicted"/>
<accession>A0A6J6FKE4</accession>
<dbReference type="SUPFAM" id="SSF51735">
    <property type="entry name" value="NAD(P)-binding Rossmann-fold domains"/>
    <property type="match status" value="1"/>
</dbReference>
<name>A0A6J6FKE4_9ZZZZ</name>
<dbReference type="PANTHER" id="PTHR10491">
    <property type="entry name" value="DTDP-4-DEHYDRORHAMNOSE REDUCTASE"/>
    <property type="match status" value="1"/>
</dbReference>
<evidence type="ECO:0000313" key="2">
    <source>
        <dbReference type="EMBL" id="CAB4584918.1"/>
    </source>
</evidence>
<dbReference type="AlphaFoldDB" id="A0A6J6FKE4"/>
<dbReference type="InterPro" id="IPR029903">
    <property type="entry name" value="RmlD-like-bd"/>
</dbReference>